<gene>
    <name evidence="2" type="ORF">NTEN_LOCUS230</name>
</gene>
<dbReference type="Proteomes" id="UP000479000">
    <property type="component" value="Unassembled WGS sequence"/>
</dbReference>
<evidence type="ECO:0000313" key="2">
    <source>
        <dbReference type="EMBL" id="CAA9993246.1"/>
    </source>
</evidence>
<dbReference type="AlphaFoldDB" id="A0A6H5FUS2"/>
<reference evidence="2 3" key="1">
    <citation type="submission" date="2020-02" db="EMBL/GenBank/DDBJ databases">
        <authorList>
            <person name="Ferguson B K."/>
        </authorList>
    </citation>
    <scope>NUCLEOTIDE SEQUENCE [LARGE SCALE GENOMIC DNA]</scope>
</reference>
<feature type="compositionally biased region" description="Basic and acidic residues" evidence="1">
    <location>
        <begin position="32"/>
        <end position="41"/>
    </location>
</feature>
<accession>A0A6H5FUS2</accession>
<proteinExistence type="predicted"/>
<evidence type="ECO:0000256" key="1">
    <source>
        <dbReference type="SAM" id="MobiDB-lite"/>
    </source>
</evidence>
<sequence>MRGKWGANQSGKHRLSESRRPREQQPQVLEPPSRRTTRDEYTVSPTRIMVTVLSLLHLGRRCSVYSVNKIYHPHQRDCSTSTKAPSPSAGKLWEYTHIQTRQCTLHTREYTQRASTLIKKLCSGFGNKQCQECIFELLPQEFQPRKSPPCLPVAAMRNFSNTCPTCRLLNSLSPLRSFQCRQVEANTMAAASKHRAIQTGAFGNASDFRQYRFGESNPSVRDGFSHPREPYPAQHQPEDF</sequence>
<dbReference type="EMBL" id="CADCXU010000298">
    <property type="protein sequence ID" value="CAA9993246.1"/>
    <property type="molecule type" value="Genomic_DNA"/>
</dbReference>
<protein>
    <submittedName>
        <fullName evidence="2">Uncharacterized protein</fullName>
    </submittedName>
</protein>
<evidence type="ECO:0000313" key="3">
    <source>
        <dbReference type="Proteomes" id="UP000479000"/>
    </source>
</evidence>
<feature type="non-terminal residue" evidence="2">
    <location>
        <position position="240"/>
    </location>
</feature>
<keyword evidence="3" id="KW-1185">Reference proteome</keyword>
<feature type="region of interest" description="Disordered" evidence="1">
    <location>
        <begin position="218"/>
        <end position="240"/>
    </location>
</feature>
<organism evidence="2 3">
    <name type="scientific">Nesidiocoris tenuis</name>
    <dbReference type="NCBI Taxonomy" id="355587"/>
    <lineage>
        <taxon>Eukaryota</taxon>
        <taxon>Metazoa</taxon>
        <taxon>Ecdysozoa</taxon>
        <taxon>Arthropoda</taxon>
        <taxon>Hexapoda</taxon>
        <taxon>Insecta</taxon>
        <taxon>Pterygota</taxon>
        <taxon>Neoptera</taxon>
        <taxon>Paraneoptera</taxon>
        <taxon>Hemiptera</taxon>
        <taxon>Heteroptera</taxon>
        <taxon>Panheteroptera</taxon>
        <taxon>Cimicomorpha</taxon>
        <taxon>Miridae</taxon>
        <taxon>Dicyphina</taxon>
        <taxon>Nesidiocoris</taxon>
    </lineage>
</organism>
<feature type="region of interest" description="Disordered" evidence="1">
    <location>
        <begin position="1"/>
        <end position="42"/>
    </location>
</feature>
<feature type="compositionally biased region" description="Basic and acidic residues" evidence="1">
    <location>
        <begin position="14"/>
        <end position="23"/>
    </location>
</feature>
<name>A0A6H5FUS2_9HEMI</name>